<feature type="domain" description="Protein O-mannosyl-transferase C-terminal four TM" evidence="13">
    <location>
        <begin position="366"/>
        <end position="562"/>
    </location>
</feature>
<keyword evidence="8 10" id="KW-0472">Membrane</keyword>
<keyword evidence="4 10" id="KW-0328">Glycosyltransferase</keyword>
<dbReference type="Pfam" id="PF16192">
    <property type="entry name" value="PMT_4TMC"/>
    <property type="match status" value="1"/>
</dbReference>
<evidence type="ECO:0000256" key="11">
    <source>
        <dbReference type="SAM" id="MobiDB-lite"/>
    </source>
</evidence>
<comment type="caution">
    <text evidence="14">The sequence shown here is derived from an EMBL/GenBank/DDBJ whole genome shotgun (WGS) entry which is preliminary data.</text>
</comment>
<dbReference type="EMBL" id="JAVDYG010000001">
    <property type="protein sequence ID" value="MDR7363783.1"/>
    <property type="molecule type" value="Genomic_DNA"/>
</dbReference>
<organism evidence="14 15">
    <name type="scientific">Nocardioides marmoribigeumensis</name>
    <dbReference type="NCBI Taxonomy" id="433649"/>
    <lineage>
        <taxon>Bacteria</taxon>
        <taxon>Bacillati</taxon>
        <taxon>Actinomycetota</taxon>
        <taxon>Actinomycetes</taxon>
        <taxon>Propionibacteriales</taxon>
        <taxon>Nocardioidaceae</taxon>
        <taxon>Nocardioides</taxon>
    </lineage>
</organism>
<evidence type="ECO:0000259" key="12">
    <source>
        <dbReference type="Pfam" id="PF02366"/>
    </source>
</evidence>
<evidence type="ECO:0000256" key="3">
    <source>
        <dbReference type="ARBA" id="ARBA00007222"/>
    </source>
</evidence>
<sequence length="563" mass="61887">MTATAPTADPDTTPSPPGPATVGLSRTADGREVPTARTRLAGRAPDDRLVGWLVTAGVTLLAGVLRFWNLGYPKQFLFDETYYAKDAFSLWKFGYARDWVDKVNDAIVDGRYNPSMQKDTPSMVVHPEVGKWLIGAGEKLLGFDSLGWRLASAVVGTLMVLVMVRLARRITRSNLLGGVAGLLLCFDGLQFVLSRLALLDIFVAFFLLSAVSCLVADRDWGRARMATLVEPGYAPGDGFGPVRGLRWRPWRLAAGVLFGLAIGSKWSALVPLAGLGLLVVVWDAGVRRSIGVRWAFVKAAVADGLLAFGYLVGVALVVYVATWTGWLLHAHTYEVHLSDNNYGPYWGSYTKVQAHGFVDGLVQGLRSLYHYHRDVWSFHSHGLDGVTHVYASNPGGWLILNRPVGVAADLGIKPGTQGCNAPADSTCLRQVLLLGTPALWWMGVPALLYSAYSWIARRDWRFGLVVVGVLTTWLPFLPYAGRPIFSFYAVVTLPFTVLALTLVVGRVLGSELASRRRRTVGAVLAGAIVVLVMANFAWFWPIYTDQLLTTPQWLDRIWFRRWI</sequence>
<dbReference type="GO" id="GO:0016740">
    <property type="term" value="F:transferase activity"/>
    <property type="evidence" value="ECO:0007669"/>
    <property type="project" value="UniProtKB-KW"/>
</dbReference>
<evidence type="ECO:0000256" key="10">
    <source>
        <dbReference type="RuleBase" id="RU367007"/>
    </source>
</evidence>
<gene>
    <name evidence="14" type="ORF">J2S63_003336</name>
</gene>
<keyword evidence="7 10" id="KW-1133">Transmembrane helix</keyword>
<evidence type="ECO:0000313" key="14">
    <source>
        <dbReference type="EMBL" id="MDR7363783.1"/>
    </source>
</evidence>
<evidence type="ECO:0000256" key="5">
    <source>
        <dbReference type="ARBA" id="ARBA00022679"/>
    </source>
</evidence>
<comment type="pathway">
    <text evidence="2 10">Protein modification; protein glycosylation.</text>
</comment>
<evidence type="ECO:0000256" key="6">
    <source>
        <dbReference type="ARBA" id="ARBA00022692"/>
    </source>
</evidence>
<comment type="function">
    <text evidence="10">Protein O-mannosyltransferase that catalyzes the transfer of a single mannose residue from a polyprenol phospho-mannosyl lipidic donor to the hydroxyl group of selected serine and threonine residues in acceptor proteins.</text>
</comment>
<dbReference type="InterPro" id="IPR003342">
    <property type="entry name" value="ArnT-like_N"/>
</dbReference>
<dbReference type="PANTHER" id="PTHR10050">
    <property type="entry name" value="DOLICHYL-PHOSPHATE-MANNOSE--PROTEIN MANNOSYLTRANSFERASE"/>
    <property type="match status" value="1"/>
</dbReference>
<proteinExistence type="inferred from homology"/>
<evidence type="ECO:0000256" key="4">
    <source>
        <dbReference type="ARBA" id="ARBA00022676"/>
    </source>
</evidence>
<accession>A0ABU2BZF2</accession>
<evidence type="ECO:0000256" key="7">
    <source>
        <dbReference type="ARBA" id="ARBA00022989"/>
    </source>
</evidence>
<feature type="transmembrane region" description="Helical" evidence="10">
    <location>
        <begin position="520"/>
        <end position="543"/>
    </location>
</feature>
<feature type="transmembrane region" description="Helical" evidence="10">
    <location>
        <begin position="307"/>
        <end position="328"/>
    </location>
</feature>
<dbReference type="Proteomes" id="UP001183648">
    <property type="component" value="Unassembled WGS sequence"/>
</dbReference>
<dbReference type="InterPro" id="IPR027005">
    <property type="entry name" value="PMT-like"/>
</dbReference>
<protein>
    <recommendedName>
        <fullName evidence="9 10">Polyprenol-phosphate-mannose--protein mannosyltransferase</fullName>
        <ecNumber evidence="10">2.4.1.-</ecNumber>
    </recommendedName>
</protein>
<dbReference type="EC" id="2.4.1.-" evidence="10"/>
<evidence type="ECO:0000256" key="2">
    <source>
        <dbReference type="ARBA" id="ARBA00004922"/>
    </source>
</evidence>
<name>A0ABU2BZF2_9ACTN</name>
<dbReference type="Pfam" id="PF02366">
    <property type="entry name" value="PMT"/>
    <property type="match status" value="1"/>
</dbReference>
<evidence type="ECO:0000256" key="8">
    <source>
        <dbReference type="ARBA" id="ARBA00023136"/>
    </source>
</evidence>
<feature type="region of interest" description="Disordered" evidence="11">
    <location>
        <begin position="1"/>
        <end position="29"/>
    </location>
</feature>
<dbReference type="RefSeq" id="WP_310304602.1">
    <property type="nucleotide sequence ID" value="NZ_BAAAPS010000005.1"/>
</dbReference>
<comment type="subcellular location">
    <subcellularLocation>
        <location evidence="10">Cell membrane</location>
    </subcellularLocation>
    <subcellularLocation>
        <location evidence="1">Endomembrane system</location>
        <topology evidence="1">Multi-pass membrane protein</topology>
    </subcellularLocation>
</comment>
<dbReference type="InterPro" id="IPR032421">
    <property type="entry name" value="PMT_4TMC"/>
</dbReference>
<evidence type="ECO:0000256" key="9">
    <source>
        <dbReference type="ARBA" id="ARBA00093617"/>
    </source>
</evidence>
<feature type="transmembrane region" description="Helical" evidence="10">
    <location>
        <begin position="438"/>
        <end position="455"/>
    </location>
</feature>
<feature type="compositionally biased region" description="Low complexity" evidence="11">
    <location>
        <begin position="1"/>
        <end position="12"/>
    </location>
</feature>
<feature type="transmembrane region" description="Helical" evidence="10">
    <location>
        <begin position="487"/>
        <end position="508"/>
    </location>
</feature>
<feature type="transmembrane region" description="Helical" evidence="10">
    <location>
        <begin position="174"/>
        <end position="192"/>
    </location>
</feature>
<evidence type="ECO:0000313" key="15">
    <source>
        <dbReference type="Proteomes" id="UP001183648"/>
    </source>
</evidence>
<keyword evidence="15" id="KW-1185">Reference proteome</keyword>
<feature type="transmembrane region" description="Helical" evidence="10">
    <location>
        <begin position="462"/>
        <end position="481"/>
    </location>
</feature>
<feature type="transmembrane region" description="Helical" evidence="10">
    <location>
        <begin position="146"/>
        <end position="167"/>
    </location>
</feature>
<evidence type="ECO:0000256" key="1">
    <source>
        <dbReference type="ARBA" id="ARBA00004127"/>
    </source>
</evidence>
<evidence type="ECO:0000259" key="13">
    <source>
        <dbReference type="Pfam" id="PF16192"/>
    </source>
</evidence>
<feature type="transmembrane region" description="Helical" evidence="10">
    <location>
        <begin position="198"/>
        <end position="216"/>
    </location>
</feature>
<feature type="transmembrane region" description="Helical" evidence="10">
    <location>
        <begin position="49"/>
        <end position="68"/>
    </location>
</feature>
<keyword evidence="6 10" id="KW-0812">Transmembrane</keyword>
<comment type="similarity">
    <text evidence="3 10">Belongs to the glycosyltransferase 39 family.</text>
</comment>
<reference evidence="14 15" key="1">
    <citation type="submission" date="2023-07" db="EMBL/GenBank/DDBJ databases">
        <title>Sequencing the genomes of 1000 actinobacteria strains.</title>
        <authorList>
            <person name="Klenk H.-P."/>
        </authorList>
    </citation>
    <scope>NUCLEOTIDE SEQUENCE [LARGE SCALE GENOMIC DNA]</scope>
    <source>
        <strain evidence="14 15">DSM 19426</strain>
    </source>
</reference>
<keyword evidence="10" id="KW-1003">Cell membrane</keyword>
<dbReference type="PANTHER" id="PTHR10050:SF46">
    <property type="entry name" value="PROTEIN O-MANNOSYL-TRANSFERASE 2"/>
    <property type="match status" value="1"/>
</dbReference>
<keyword evidence="5 10" id="KW-0808">Transferase</keyword>
<feature type="domain" description="ArnT-like N-terminal" evidence="12">
    <location>
        <begin position="58"/>
        <end position="285"/>
    </location>
</feature>